<dbReference type="KEGG" id="scn:Solca_2645"/>
<dbReference type="HOGENOM" id="CLU_1320196_0_0_10"/>
<gene>
    <name evidence="1" type="ordered locus">Solca_2645</name>
</gene>
<dbReference type="Pfam" id="PF14196">
    <property type="entry name" value="ATC_hydrolase"/>
    <property type="match status" value="1"/>
</dbReference>
<dbReference type="EMBL" id="CP003349">
    <property type="protein sequence ID" value="AFD07679.1"/>
    <property type="molecule type" value="Genomic_DNA"/>
</dbReference>
<dbReference type="AlphaFoldDB" id="H8KUX9"/>
<organism evidence="1 2">
    <name type="scientific">Solitalea canadensis (strain ATCC 29591 / DSM 3403 / JCM 21819 / LMG 8368 / NBRC 15130 / NCIMB 12057 / USAM 9D)</name>
    <name type="common">Flexibacter canadensis</name>
    <dbReference type="NCBI Taxonomy" id="929556"/>
    <lineage>
        <taxon>Bacteria</taxon>
        <taxon>Pseudomonadati</taxon>
        <taxon>Bacteroidota</taxon>
        <taxon>Sphingobacteriia</taxon>
        <taxon>Sphingobacteriales</taxon>
        <taxon>Sphingobacteriaceae</taxon>
        <taxon>Solitalea</taxon>
    </lineage>
</organism>
<dbReference type="OrthoDB" id="9805176at2"/>
<dbReference type="InterPro" id="IPR026002">
    <property type="entry name" value="ATC_hydrolase-like"/>
</dbReference>
<evidence type="ECO:0000313" key="1">
    <source>
        <dbReference type="EMBL" id="AFD07679.1"/>
    </source>
</evidence>
<evidence type="ECO:0008006" key="3">
    <source>
        <dbReference type="Google" id="ProtNLM"/>
    </source>
</evidence>
<name>H8KUX9_SOLCM</name>
<evidence type="ECO:0000313" key="2">
    <source>
        <dbReference type="Proteomes" id="UP000007590"/>
    </source>
</evidence>
<keyword evidence="2" id="KW-1185">Reference proteome</keyword>
<accession>H8KUX9</accession>
<sequence>MISLKLIQSIFFFNYSFKKAILIAARNLPDANGNRLIKEYQLMKKIKGSQRIQSFGHWFMMRLTKKSLLLFMAAQKAGLTKDEAYQLTENVVWKIAQPLGIALNQLTYFVRSTPAKRIAYINQILWNLLWTAPFKRENIKSKGGVYSFDVIQCPVSDYLKRNNAAQLCTVAFCNADYKLAAQWSTVFKRENTLVTGCSKCDFKFITHS</sequence>
<dbReference type="eggNOG" id="ENOG503197T">
    <property type="taxonomic scope" value="Bacteria"/>
</dbReference>
<dbReference type="Proteomes" id="UP000007590">
    <property type="component" value="Chromosome"/>
</dbReference>
<protein>
    <recommendedName>
        <fullName evidence="3">L-2-amino-thiazoline-4-carboxylic acid hydrolase</fullName>
    </recommendedName>
</protein>
<reference evidence="1" key="1">
    <citation type="submission" date="2012-02" db="EMBL/GenBank/DDBJ databases">
        <title>The complete genome of Solitalea canadensis DSM 3403.</title>
        <authorList>
            <consortium name="US DOE Joint Genome Institute (JGI-PGF)"/>
            <person name="Lucas S."/>
            <person name="Copeland A."/>
            <person name="Lapidus A."/>
            <person name="Glavina del Rio T."/>
            <person name="Dalin E."/>
            <person name="Tice H."/>
            <person name="Bruce D."/>
            <person name="Goodwin L."/>
            <person name="Pitluck S."/>
            <person name="Peters L."/>
            <person name="Ovchinnikova G."/>
            <person name="Lu M."/>
            <person name="Kyrpides N."/>
            <person name="Mavromatis K."/>
            <person name="Ivanova N."/>
            <person name="Brettin T."/>
            <person name="Detter J.C."/>
            <person name="Han C."/>
            <person name="Larimer F."/>
            <person name="Land M."/>
            <person name="Hauser L."/>
            <person name="Markowitz V."/>
            <person name="Cheng J.-F."/>
            <person name="Hugenholtz P."/>
            <person name="Woyke T."/>
            <person name="Wu D."/>
            <person name="Spring S."/>
            <person name="Schroeder M."/>
            <person name="Kopitz M."/>
            <person name="Brambilla E."/>
            <person name="Klenk H.-P."/>
            <person name="Eisen J.A."/>
        </authorList>
    </citation>
    <scope>NUCLEOTIDE SEQUENCE</scope>
    <source>
        <strain evidence="1">DSM 3403</strain>
    </source>
</reference>
<proteinExistence type="predicted"/>
<dbReference type="RefSeq" id="WP_014680906.1">
    <property type="nucleotide sequence ID" value="NC_017770.1"/>
</dbReference>